<gene>
    <name evidence="2" type="ORF">CHU93_15465</name>
</gene>
<sequence>MIYIVINAIPIGIATLLGLLLAQFVDRPKGLGSWIIALISAGWLCAILAGALILAPPKAPIWIMTLGSAVVIWAGFVVPALATSLSMAGQRWNRIGMACLWWLAVMLVEAVVMRLIGLHAP</sequence>
<reference evidence="2 3" key="1">
    <citation type="submission" date="2017-07" db="EMBL/GenBank/DDBJ databases">
        <title>Sandarakinorhabdus cyanobacteriorum sp. nov., a novel bacterium isolated from cyanobacterial aggregates in a eutrophic lake.</title>
        <authorList>
            <person name="Cai H."/>
        </authorList>
    </citation>
    <scope>NUCLEOTIDE SEQUENCE [LARGE SCALE GENOMIC DNA]</scope>
    <source>
        <strain evidence="2 3">TH057</strain>
    </source>
</reference>
<evidence type="ECO:0000313" key="2">
    <source>
        <dbReference type="EMBL" id="OYQ24752.1"/>
    </source>
</evidence>
<evidence type="ECO:0008006" key="4">
    <source>
        <dbReference type="Google" id="ProtNLM"/>
    </source>
</evidence>
<feature type="transmembrane region" description="Helical" evidence="1">
    <location>
        <begin position="95"/>
        <end position="116"/>
    </location>
</feature>
<comment type="caution">
    <text evidence="2">The sequence shown here is derived from an EMBL/GenBank/DDBJ whole genome shotgun (WGS) entry which is preliminary data.</text>
</comment>
<feature type="transmembrane region" description="Helical" evidence="1">
    <location>
        <begin position="61"/>
        <end position="83"/>
    </location>
</feature>
<proteinExistence type="predicted"/>
<keyword evidence="1" id="KW-1133">Transmembrane helix</keyword>
<dbReference type="Proteomes" id="UP000216991">
    <property type="component" value="Unassembled WGS sequence"/>
</dbReference>
<keyword evidence="1" id="KW-0812">Transmembrane</keyword>
<keyword evidence="3" id="KW-1185">Reference proteome</keyword>
<feature type="transmembrane region" description="Helical" evidence="1">
    <location>
        <begin position="6"/>
        <end position="22"/>
    </location>
</feature>
<dbReference type="RefSeq" id="WP_094475076.1">
    <property type="nucleotide sequence ID" value="NZ_NOXT01000124.1"/>
</dbReference>
<feature type="transmembrane region" description="Helical" evidence="1">
    <location>
        <begin position="34"/>
        <end position="55"/>
    </location>
</feature>
<dbReference type="OrthoDB" id="344736at2"/>
<protein>
    <recommendedName>
        <fullName evidence="4">DUF1761 domain-containing protein</fullName>
    </recommendedName>
</protein>
<accession>A0A255Y673</accession>
<dbReference type="AlphaFoldDB" id="A0A255Y673"/>
<evidence type="ECO:0000256" key="1">
    <source>
        <dbReference type="SAM" id="Phobius"/>
    </source>
</evidence>
<dbReference type="EMBL" id="NOXT01000124">
    <property type="protein sequence ID" value="OYQ24752.1"/>
    <property type="molecule type" value="Genomic_DNA"/>
</dbReference>
<evidence type="ECO:0000313" key="3">
    <source>
        <dbReference type="Proteomes" id="UP000216991"/>
    </source>
</evidence>
<keyword evidence="1" id="KW-0472">Membrane</keyword>
<organism evidence="2 3">
    <name type="scientific">Sandarakinorhabdus cyanobacteriorum</name>
    <dbReference type="NCBI Taxonomy" id="1981098"/>
    <lineage>
        <taxon>Bacteria</taxon>
        <taxon>Pseudomonadati</taxon>
        <taxon>Pseudomonadota</taxon>
        <taxon>Alphaproteobacteria</taxon>
        <taxon>Sphingomonadales</taxon>
        <taxon>Sphingosinicellaceae</taxon>
        <taxon>Sandarakinorhabdus</taxon>
    </lineage>
</organism>
<name>A0A255Y673_9SPHN</name>